<organism evidence="4 5">
    <name type="scientific">Setaria viridis</name>
    <name type="common">Green bristlegrass</name>
    <name type="synonym">Setaria italica subsp. viridis</name>
    <dbReference type="NCBI Taxonomy" id="4556"/>
    <lineage>
        <taxon>Eukaryota</taxon>
        <taxon>Viridiplantae</taxon>
        <taxon>Streptophyta</taxon>
        <taxon>Embryophyta</taxon>
        <taxon>Tracheophyta</taxon>
        <taxon>Spermatophyta</taxon>
        <taxon>Magnoliopsida</taxon>
        <taxon>Liliopsida</taxon>
        <taxon>Poales</taxon>
        <taxon>Poaceae</taxon>
        <taxon>PACMAD clade</taxon>
        <taxon>Panicoideae</taxon>
        <taxon>Panicodae</taxon>
        <taxon>Paniceae</taxon>
        <taxon>Cenchrinae</taxon>
        <taxon>Setaria</taxon>
    </lineage>
</organism>
<dbReference type="InterPro" id="IPR017451">
    <property type="entry name" value="F-box-assoc_interact_dom"/>
</dbReference>
<feature type="region of interest" description="Disordered" evidence="1">
    <location>
        <begin position="368"/>
        <end position="396"/>
    </location>
</feature>
<dbReference type="EMBL" id="CM016552">
    <property type="protein sequence ID" value="TKW37417.1"/>
    <property type="molecule type" value="Genomic_DNA"/>
</dbReference>
<evidence type="ECO:0008006" key="6">
    <source>
        <dbReference type="Google" id="ProtNLM"/>
    </source>
</evidence>
<dbReference type="AlphaFoldDB" id="A0A4U6W4H7"/>
<evidence type="ECO:0000259" key="3">
    <source>
        <dbReference type="Pfam" id="PF08268"/>
    </source>
</evidence>
<keyword evidence="5" id="KW-1185">Reference proteome</keyword>
<dbReference type="OMA" id="ECNTAEI"/>
<dbReference type="InterPro" id="IPR050796">
    <property type="entry name" value="SCF_F-box_component"/>
</dbReference>
<dbReference type="InterPro" id="IPR001810">
    <property type="entry name" value="F-box_dom"/>
</dbReference>
<evidence type="ECO:0000259" key="2">
    <source>
        <dbReference type="Pfam" id="PF00646"/>
    </source>
</evidence>
<dbReference type="Proteomes" id="UP000298652">
    <property type="component" value="Chromosome 1"/>
</dbReference>
<feature type="domain" description="F-box associated beta-propeller type 3" evidence="3">
    <location>
        <begin position="101"/>
        <end position="292"/>
    </location>
</feature>
<feature type="compositionally biased region" description="Low complexity" evidence="1">
    <location>
        <begin position="380"/>
        <end position="396"/>
    </location>
</feature>
<evidence type="ECO:0000313" key="5">
    <source>
        <dbReference type="Proteomes" id="UP000298652"/>
    </source>
</evidence>
<dbReference type="Pfam" id="PF08268">
    <property type="entry name" value="FBA_3"/>
    <property type="match status" value="1"/>
</dbReference>
<sequence>MDCNSDDLDKQNETTEAQVYVPQDAQGIVLAFLPGRVVVKLRSVCKFWRDCIEEPNFVDRHLNNACRFHQSIACFTVLDHGLVHLYTFDPATMNFRSVELVFSNRFQMSGPCNGLVCAYDIKGNAEVLNPTTRKHLRLPDSVLKSRSLCSEYFVGFVHSTKQYKVVSVRHCVQFLAFEICTIGVLSWRTIRESAELLKATKAVIVNGSMYWLLLNEASSSFSRDILMLNLTDETFTKIAIPDAVRKHDLELFEGEGKLLSLSNHCDGSSGNIVSDIWVVDLTHQEDWIHLHTVALRIPVGMSPFFQLKRKIFFGNQNRLICIDLQDCTVSYINMPSGETLISCGMFVESFAPAVTGLVSSTASSYGNSSGVNEPSSADPGPSFRGAGSSSSSLGRGKSCGFTGWSSADLERSFKRTKRTMNMVWKISKHRAI</sequence>
<reference evidence="4 5" key="1">
    <citation type="submission" date="2019-03" db="EMBL/GenBank/DDBJ databases">
        <title>WGS assembly of Setaria viridis.</title>
        <authorList>
            <person name="Huang P."/>
            <person name="Jenkins J."/>
            <person name="Grimwood J."/>
            <person name="Barry K."/>
            <person name="Healey A."/>
            <person name="Mamidi S."/>
            <person name="Sreedasyam A."/>
            <person name="Shu S."/>
            <person name="Feldman M."/>
            <person name="Wu J."/>
            <person name="Yu Y."/>
            <person name="Chen C."/>
            <person name="Johnson J."/>
            <person name="Rokhsar D."/>
            <person name="Baxter I."/>
            <person name="Schmutz J."/>
            <person name="Brutnell T."/>
            <person name="Kellogg E."/>
        </authorList>
    </citation>
    <scope>NUCLEOTIDE SEQUENCE [LARGE SCALE GENOMIC DNA]</scope>
    <source>
        <strain evidence="5">cv. A10</strain>
    </source>
</reference>
<dbReference type="PANTHER" id="PTHR31672">
    <property type="entry name" value="BNACNNG10540D PROTEIN"/>
    <property type="match status" value="1"/>
</dbReference>
<dbReference type="Pfam" id="PF00646">
    <property type="entry name" value="F-box"/>
    <property type="match status" value="1"/>
</dbReference>
<feature type="domain" description="F-box" evidence="2">
    <location>
        <begin position="22"/>
        <end position="57"/>
    </location>
</feature>
<evidence type="ECO:0000256" key="1">
    <source>
        <dbReference type="SAM" id="MobiDB-lite"/>
    </source>
</evidence>
<dbReference type="NCBIfam" id="TIGR01640">
    <property type="entry name" value="F_box_assoc_1"/>
    <property type="match status" value="1"/>
</dbReference>
<gene>
    <name evidence="4" type="ORF">SEVIR_1G046000v2</name>
</gene>
<dbReference type="Gramene" id="TKW37417">
    <property type="protein sequence ID" value="TKW37417"/>
    <property type="gene ID" value="SEVIR_1G046000v2"/>
</dbReference>
<dbReference type="Gramene" id="TKW37418">
    <property type="protein sequence ID" value="TKW37418"/>
    <property type="gene ID" value="SEVIR_1G046000v2"/>
</dbReference>
<name>A0A4U6W4H7_SETVI</name>
<accession>A0A4U6W4H7</accession>
<dbReference type="InterPro" id="IPR013187">
    <property type="entry name" value="F-box-assoc_dom_typ3"/>
</dbReference>
<evidence type="ECO:0000313" key="4">
    <source>
        <dbReference type="EMBL" id="TKW37418.1"/>
    </source>
</evidence>
<dbReference type="InterPro" id="IPR036047">
    <property type="entry name" value="F-box-like_dom_sf"/>
</dbReference>
<dbReference type="PANTHER" id="PTHR31672:SF8">
    <property type="entry name" value="F-BOX DOMAIN-CONTAINING PROTEIN"/>
    <property type="match status" value="1"/>
</dbReference>
<dbReference type="EMBL" id="CM016552">
    <property type="protein sequence ID" value="TKW37418.1"/>
    <property type="molecule type" value="Genomic_DNA"/>
</dbReference>
<protein>
    <recommendedName>
        <fullName evidence="6">F-box domain-containing protein</fullName>
    </recommendedName>
</protein>
<proteinExistence type="predicted"/>
<dbReference type="SUPFAM" id="SSF81383">
    <property type="entry name" value="F-box domain"/>
    <property type="match status" value="1"/>
</dbReference>